<reference evidence="7" key="1">
    <citation type="submission" date="2018-04" db="EMBL/GenBank/DDBJ databases">
        <authorList>
            <person name="Cornet L."/>
        </authorList>
    </citation>
    <scope>NUCLEOTIDE SEQUENCE [LARGE SCALE GENOMIC DNA]</scope>
</reference>
<accession>A0A2W4WIU6</accession>
<evidence type="ECO:0000256" key="2">
    <source>
        <dbReference type="ARBA" id="ARBA00022670"/>
    </source>
</evidence>
<organism evidence="6 7">
    <name type="scientific">Shackletoniella antarctica</name>
    <dbReference type="NCBI Taxonomy" id="268115"/>
    <lineage>
        <taxon>Bacteria</taxon>
        <taxon>Bacillati</taxon>
        <taxon>Cyanobacteriota</taxon>
        <taxon>Cyanophyceae</taxon>
        <taxon>Oculatellales</taxon>
        <taxon>Oculatellaceae</taxon>
        <taxon>Shackletoniella</taxon>
    </lineage>
</organism>
<dbReference type="SMART" id="SM00228">
    <property type="entry name" value="PDZ"/>
    <property type="match status" value="1"/>
</dbReference>
<dbReference type="GO" id="GO:0004252">
    <property type="term" value="F:serine-type endopeptidase activity"/>
    <property type="evidence" value="ECO:0007669"/>
    <property type="project" value="InterPro"/>
</dbReference>
<dbReference type="InterPro" id="IPR036034">
    <property type="entry name" value="PDZ_sf"/>
</dbReference>
<dbReference type="GO" id="GO:0006508">
    <property type="term" value="P:proteolysis"/>
    <property type="evidence" value="ECO:0007669"/>
    <property type="project" value="UniProtKB-KW"/>
</dbReference>
<evidence type="ECO:0000259" key="5">
    <source>
        <dbReference type="PROSITE" id="PS50106"/>
    </source>
</evidence>
<gene>
    <name evidence="6" type="ORF">DCF17_03455</name>
</gene>
<dbReference type="SUPFAM" id="SSF50494">
    <property type="entry name" value="Trypsin-like serine proteases"/>
    <property type="match status" value="1"/>
</dbReference>
<evidence type="ECO:0000313" key="7">
    <source>
        <dbReference type="Proteomes" id="UP000249081"/>
    </source>
</evidence>
<dbReference type="InterPro" id="IPR001940">
    <property type="entry name" value="Peptidase_S1C"/>
</dbReference>
<evidence type="ECO:0000256" key="4">
    <source>
        <dbReference type="SAM" id="MobiDB-lite"/>
    </source>
</evidence>
<feature type="region of interest" description="Disordered" evidence="4">
    <location>
        <begin position="53"/>
        <end position="90"/>
    </location>
</feature>
<comment type="caution">
    <text evidence="6">The sequence shown here is derived from an EMBL/GenBank/DDBJ whole genome shotgun (WGS) entry which is preliminary data.</text>
</comment>
<dbReference type="PANTHER" id="PTHR22939">
    <property type="entry name" value="SERINE PROTEASE FAMILY S1C HTRA-RELATED"/>
    <property type="match status" value="1"/>
</dbReference>
<keyword evidence="3" id="KW-0378">Hydrolase</keyword>
<reference evidence="6 7" key="2">
    <citation type="submission" date="2018-06" db="EMBL/GenBank/DDBJ databases">
        <title>Metagenomic assembly of (sub)arctic Cyanobacteria and their associated microbiome from non-axenic cultures.</title>
        <authorList>
            <person name="Baurain D."/>
        </authorList>
    </citation>
    <scope>NUCLEOTIDE SEQUENCE [LARGE SCALE GENOMIC DNA]</scope>
    <source>
        <strain evidence="6">ULC041bin1</strain>
    </source>
</reference>
<protein>
    <submittedName>
        <fullName evidence="6">Serine protease</fullName>
    </submittedName>
</protein>
<evidence type="ECO:0000313" key="6">
    <source>
        <dbReference type="EMBL" id="PZO44776.1"/>
    </source>
</evidence>
<dbReference type="PANTHER" id="PTHR22939:SF129">
    <property type="entry name" value="SERINE PROTEASE HTRA2, MITOCHONDRIAL"/>
    <property type="match status" value="1"/>
</dbReference>
<dbReference type="SUPFAM" id="SSF50156">
    <property type="entry name" value="PDZ domain-like"/>
    <property type="match status" value="1"/>
</dbReference>
<sequence length="430" mass="44810">MDKDESGRGSGRSFRPVVKSFALVVLGAGIATAGSQALNALVQPSTNAPVTDALWDNGFLGRQDGSAQNRPAQNNDPQPQGSGTPLAIAPSVSNPNAIADIVRQVGPAVVRIDAARTVQSNVPPMFQDPRLRQFFGNNQPNSRGEQVQRGVGSGFITSADGQIITNAHVVAGADEVQVTLKDGRSFTGRVMGADEVTDVAVIKIEASDLPTVALSNSDQIQPGEWAIAIGNPLGLDSTVTAGIVSATGRSSRDVGIPDKRVDFIQTDAAINPGNSGGPLLNLSGEVIGVNTAIIQGAQGIGFAIPINTVQRISSQLIETGRVEHAYLGIQMVNLTPELKQNINSDPNRPFSVEAESGVLIGRVMPNSPAAQGGLRDGDIILAIEGQPVTESAAVQQAVERSSVGQNLSLTLRRDGREQTISVRPGNLPTQ</sequence>
<dbReference type="NCBIfam" id="NF041521">
    <property type="entry name" value="HhoA_HhoB_HtrA"/>
    <property type="match status" value="1"/>
</dbReference>
<dbReference type="Pfam" id="PF13180">
    <property type="entry name" value="PDZ_2"/>
    <property type="match status" value="1"/>
</dbReference>
<dbReference type="InterPro" id="IPR048172">
    <property type="entry name" value="HhoA_HhoB_HtrA-like"/>
</dbReference>
<feature type="compositionally biased region" description="Polar residues" evidence="4">
    <location>
        <begin position="65"/>
        <end position="83"/>
    </location>
</feature>
<keyword evidence="2 6" id="KW-0645">Protease</keyword>
<dbReference type="Pfam" id="PF13365">
    <property type="entry name" value="Trypsin_2"/>
    <property type="match status" value="1"/>
</dbReference>
<proteinExistence type="inferred from homology"/>
<dbReference type="PROSITE" id="PS50106">
    <property type="entry name" value="PDZ"/>
    <property type="match status" value="1"/>
</dbReference>
<dbReference type="AlphaFoldDB" id="A0A2W4WIU6"/>
<dbReference type="InterPro" id="IPR043504">
    <property type="entry name" value="Peptidase_S1_PA_chymotrypsin"/>
</dbReference>
<dbReference type="InterPro" id="IPR009003">
    <property type="entry name" value="Peptidase_S1_PA"/>
</dbReference>
<evidence type="ECO:0000256" key="3">
    <source>
        <dbReference type="ARBA" id="ARBA00022801"/>
    </source>
</evidence>
<dbReference type="Gene3D" id="2.30.42.10">
    <property type="match status" value="1"/>
</dbReference>
<dbReference type="EMBL" id="QBMN01000014">
    <property type="protein sequence ID" value="PZO44776.1"/>
    <property type="molecule type" value="Genomic_DNA"/>
</dbReference>
<feature type="domain" description="PDZ" evidence="5">
    <location>
        <begin position="316"/>
        <end position="399"/>
    </location>
</feature>
<dbReference type="InterPro" id="IPR001478">
    <property type="entry name" value="PDZ"/>
</dbReference>
<dbReference type="PRINTS" id="PR00834">
    <property type="entry name" value="PROTEASES2C"/>
</dbReference>
<name>A0A2W4WIU6_9CYAN</name>
<evidence type="ECO:0000256" key="1">
    <source>
        <dbReference type="ARBA" id="ARBA00010541"/>
    </source>
</evidence>
<comment type="similarity">
    <text evidence="1">Belongs to the peptidase S1C family.</text>
</comment>
<dbReference type="Proteomes" id="UP000249081">
    <property type="component" value="Unassembled WGS sequence"/>
</dbReference>
<dbReference type="Gene3D" id="2.40.10.10">
    <property type="entry name" value="Trypsin-like serine proteases"/>
    <property type="match status" value="2"/>
</dbReference>